<sequence>MWIWSQDGRYEEIPASDPRPHTQRVVIWYHDESTFYANDCQKRCWQHHDEKGIPCPKGEGPSAMYIYFVSADYGWLESPDGKETAKAIFKAGKNCDGYFTNQEILAHVKKAMDILDKYYPHDKYVFVFDNVTTHKKRLPTAPSATRMPKGPSANFWSKVNILNEEEKAKLGPDGKQIQVNVQMGPRQFADGSPQQFYNEARLFKGTAQILKERGLINESKLNLTCNKDRGCHGMACCQRRVLYHQPDFADQTSALEAECGKHGYAVIFLPNFHCELNPIEPCWGHAKRVYYEYPLAQATNDLTIIKALEKNMEAAIKTVTVENIWKYACRAHRFLDAYHKGLSGKQAAWALRKYWGHQILPNSIMSDLSKAGL</sequence>
<dbReference type="Gene3D" id="3.30.420.10">
    <property type="entry name" value="Ribonuclease H-like superfamily/Ribonuclease H"/>
    <property type="match status" value="1"/>
</dbReference>
<protein>
    <recommendedName>
        <fullName evidence="3">DDE family endonuclease</fullName>
    </recommendedName>
</protein>
<dbReference type="Proteomes" id="UP001213000">
    <property type="component" value="Unassembled WGS sequence"/>
</dbReference>
<evidence type="ECO:0000313" key="2">
    <source>
        <dbReference type="Proteomes" id="UP001213000"/>
    </source>
</evidence>
<evidence type="ECO:0008006" key="3">
    <source>
        <dbReference type="Google" id="ProtNLM"/>
    </source>
</evidence>
<dbReference type="PANTHER" id="PTHR35871">
    <property type="entry name" value="EXPRESSED PROTEIN"/>
    <property type="match status" value="1"/>
</dbReference>
<evidence type="ECO:0000313" key="1">
    <source>
        <dbReference type="EMBL" id="KAJ3553043.1"/>
    </source>
</evidence>
<keyword evidence="2" id="KW-1185">Reference proteome</keyword>
<reference evidence="1" key="1">
    <citation type="submission" date="2022-07" db="EMBL/GenBank/DDBJ databases">
        <title>Genome Sequence of Leucocoprinus birnbaumii.</title>
        <authorList>
            <person name="Buettner E."/>
        </authorList>
    </citation>
    <scope>NUCLEOTIDE SEQUENCE</scope>
    <source>
        <strain evidence="1">VT141</strain>
    </source>
</reference>
<dbReference type="AlphaFoldDB" id="A0AAD5VJJ2"/>
<proteinExistence type="predicted"/>
<dbReference type="EMBL" id="JANIEX010001967">
    <property type="protein sequence ID" value="KAJ3553043.1"/>
    <property type="molecule type" value="Genomic_DNA"/>
</dbReference>
<gene>
    <name evidence="1" type="ORF">NP233_g12736</name>
</gene>
<dbReference type="GO" id="GO:0003676">
    <property type="term" value="F:nucleic acid binding"/>
    <property type="evidence" value="ECO:0007669"/>
    <property type="project" value="InterPro"/>
</dbReference>
<comment type="caution">
    <text evidence="1">The sequence shown here is derived from an EMBL/GenBank/DDBJ whole genome shotgun (WGS) entry which is preliminary data.</text>
</comment>
<dbReference type="InterPro" id="IPR036397">
    <property type="entry name" value="RNaseH_sf"/>
</dbReference>
<dbReference type="PANTHER" id="PTHR35871:SF1">
    <property type="entry name" value="CXC1-LIKE CYSTEINE CLUSTER ASSOCIATED WITH KDZ TRANSPOSASES DOMAIN-CONTAINING PROTEIN"/>
    <property type="match status" value="1"/>
</dbReference>
<organism evidence="1 2">
    <name type="scientific">Leucocoprinus birnbaumii</name>
    <dbReference type="NCBI Taxonomy" id="56174"/>
    <lineage>
        <taxon>Eukaryota</taxon>
        <taxon>Fungi</taxon>
        <taxon>Dikarya</taxon>
        <taxon>Basidiomycota</taxon>
        <taxon>Agaricomycotina</taxon>
        <taxon>Agaricomycetes</taxon>
        <taxon>Agaricomycetidae</taxon>
        <taxon>Agaricales</taxon>
        <taxon>Agaricineae</taxon>
        <taxon>Agaricaceae</taxon>
        <taxon>Leucocoprinus</taxon>
    </lineage>
</organism>
<name>A0AAD5VJJ2_9AGAR</name>
<accession>A0AAD5VJJ2</accession>